<feature type="region of interest" description="Disordered" evidence="8">
    <location>
        <begin position="1"/>
        <end position="104"/>
    </location>
</feature>
<feature type="compositionally biased region" description="Polar residues" evidence="8">
    <location>
        <begin position="980"/>
        <end position="990"/>
    </location>
</feature>
<dbReference type="PANTHER" id="PTHR13808">
    <property type="entry name" value="CBP/P300-RELATED"/>
    <property type="match status" value="1"/>
</dbReference>
<sequence>QKAEQKVEQKVEEKETEVSSTAQGQDPEASPASTQTTQATAEVVPSETPASFEFDLPLVSTEESLAPLQLAEQELVQEPAQEEQTSAQVEQAPVQSQETPAQETQTLSLEAEDFVLPQMTSAPQQEVAQVAQEEKTSQASQATQVSQDNKTSATAEANPFATYTSLKQIIEDYQSFAPGLLPNKDVVKLLLNLFHFAGLTINEYKLLNRAVQLPVNEPQVEKDLGQQEAFALQTLPLVQELIAHPNMAPEWVKHFNHNPELSAYYAQLPQTQEFTTRISNCLEDFAQAYAKLEAAFETANPFVEKLRMENVASYLAGLEPTSPEVKAAIDSAKASYDFLVNFQKQHLTQEVYRQEELDELHCSFNNFRACIEVGQALQAINQQQNRFLQDFWVVVEDNYPFGGPSHSINIIMQCINKLKAINSRNSGLISKFIEYALTVIDNQIAYANYYAASIERKHYLQMNYAQHEVVLSRKLYALMQNYPTDRDLGLHDNLLDVVDKIVEKSNAASEKLKDLKVKDIRRLHRKLLDCEAETARVAEALFVTTAEGEVKVVLTNINSILKDYQERVASIQSHESIYAKVAELFGPHPGTGEIFAVKQSEIAIFALDLTLRCELFDHSHMSKSQRRRLFRLGLLPNQFSHEGTPVNTLAMVFEYLRDYPEFTSFLRERINLGQEGIEQLIAFNDKLLELQIEQEKQILADEITQDLQGLSARAKMFATTYPERAAQNRAYLEKLSAQAVTLDREICAEVDLANFVELVDFDPSWNLNLEAKDSSEVNETSEANEANEASEVNETVSSKAQEQAAQTAQVAQAPQVAPQVATAQTQGKQDAKESAPAVTSETEGEYTIDRLALVEQVANGEQPPAGEDWYQAHDFKLSLAMDHLAPEEQILSEKIAEAVAQAEEANQVSEQEDASVASATNAEASQTKASQTKASQAEASHEKAEQTAPATQEQEKAQADEQTQAQAQEEAREETQAQTSALEKSANSSVADKGSKAEQAKAKTQAQAEDAYADDDEDDMPGIPVLNYRSEQASRAFMQTRKASNEAAMYIASAFGNAASSSASSSATAQDQDANASTRASADNTSSKEARKSAAQEIASQEVSLATQLVQDVKSGNLPEYSQFAQLNAQEFNEVIVQVSSYSKQFTRTASQKVDQVLKQKNSLSQSLVLQRKRTKTIDDLLLEKDKLAGKKVNTSTLNSEIELLEAQCEESKAQEASLNARINLEDNKLAYAKLEQSKANKILELIKCLKTKNQVNFAKFSRQFVKAQNQQDEIHKGLKVWKDKVKAEEARVAKLTELVTTLEDKLPAEAKANVEVGSTKAKAKDKASKAQAVDSKADNKADAKAESKAETKASKESDNKGKSESKGADKGKGSKAEKADKASKAEKADKAKDTSKAKESPIDKDFKNLVSFSTNHKNFLRQLSKAENKLVKQEEKLAKAIADLKKFTGSNEEKATLGKERDSLRMSVNTMKNNVKKLETKISDLTKRAQSSLMNLQDAKDYINSLDKDAIFHLKYAYETFDIKPNKVALARINEYNKAKEANGKESKKAQAKDEKAVKESKGLLGSIKRIFTIFAKPKK</sequence>
<dbReference type="Proteomes" id="UP000265691">
    <property type="component" value="Unassembled WGS sequence"/>
</dbReference>
<feature type="region of interest" description="Disordered" evidence="8">
    <location>
        <begin position="122"/>
        <end position="154"/>
    </location>
</feature>
<accession>A0A3A1Y3K8</accession>
<evidence type="ECO:0000256" key="2">
    <source>
        <dbReference type="ARBA" id="ARBA00022679"/>
    </source>
</evidence>
<feature type="compositionally biased region" description="Polar residues" evidence="8">
    <location>
        <begin position="82"/>
        <end position="104"/>
    </location>
</feature>
<feature type="non-terminal residue" evidence="9">
    <location>
        <position position="1"/>
    </location>
</feature>
<dbReference type="EMBL" id="NRHC01000076">
    <property type="protein sequence ID" value="RIY31836.1"/>
    <property type="molecule type" value="Genomic_DNA"/>
</dbReference>
<feature type="region of interest" description="Disordered" evidence="8">
    <location>
        <begin position="902"/>
        <end position="1024"/>
    </location>
</feature>
<feature type="compositionally biased region" description="Basic and acidic residues" evidence="8">
    <location>
        <begin position="1"/>
        <end position="17"/>
    </location>
</feature>
<keyword evidence="2" id="KW-0808">Transferase</keyword>
<evidence type="ECO:0000256" key="8">
    <source>
        <dbReference type="SAM" id="MobiDB-lite"/>
    </source>
</evidence>
<proteinExistence type="predicted"/>
<gene>
    <name evidence="9" type="ORF">CKF54_05945</name>
</gene>
<feature type="compositionally biased region" description="Low complexity" evidence="8">
    <location>
        <begin position="1066"/>
        <end position="1078"/>
    </location>
</feature>
<feature type="coiled-coil region" evidence="7">
    <location>
        <begin position="1279"/>
        <end position="1306"/>
    </location>
</feature>
<dbReference type="InterPro" id="IPR013178">
    <property type="entry name" value="Histone_AcTrfase_Rtt109/CBP"/>
</dbReference>
<comment type="caution">
    <text evidence="9">The sequence shown here is derived from an EMBL/GenBank/DDBJ whole genome shotgun (WGS) entry which is preliminary data.</text>
</comment>
<feature type="compositionally biased region" description="Low complexity" evidence="8">
    <location>
        <begin position="777"/>
        <end position="826"/>
    </location>
</feature>
<evidence type="ECO:0000313" key="9">
    <source>
        <dbReference type="EMBL" id="RIY31836.1"/>
    </source>
</evidence>
<dbReference type="GO" id="GO:0045944">
    <property type="term" value="P:positive regulation of transcription by RNA polymerase II"/>
    <property type="evidence" value="ECO:0007669"/>
    <property type="project" value="TreeGrafter"/>
</dbReference>
<name>A0A3A1Y3K8_9GAMM</name>
<feature type="compositionally biased region" description="Low complexity" evidence="8">
    <location>
        <begin position="124"/>
        <end position="147"/>
    </location>
</feature>
<evidence type="ECO:0000256" key="1">
    <source>
        <dbReference type="ARBA" id="ARBA00013184"/>
    </source>
</evidence>
<keyword evidence="7" id="KW-0175">Coiled coil</keyword>
<keyword evidence="4" id="KW-0805">Transcription regulation</keyword>
<keyword evidence="5" id="KW-0804">Transcription</keyword>
<evidence type="ECO:0000256" key="7">
    <source>
        <dbReference type="SAM" id="Coils"/>
    </source>
</evidence>
<dbReference type="GO" id="GO:0004402">
    <property type="term" value="F:histone acetyltransferase activity"/>
    <property type="evidence" value="ECO:0007669"/>
    <property type="project" value="InterPro"/>
</dbReference>
<organism evidence="9 10">
    <name type="scientific">Psittacicella hinzii</name>
    <dbReference type="NCBI Taxonomy" id="2028575"/>
    <lineage>
        <taxon>Bacteria</taxon>
        <taxon>Pseudomonadati</taxon>
        <taxon>Pseudomonadota</taxon>
        <taxon>Gammaproteobacteria</taxon>
        <taxon>Pasteurellales</taxon>
        <taxon>Psittacicellaceae</taxon>
        <taxon>Psittacicella</taxon>
    </lineage>
</organism>
<evidence type="ECO:0000256" key="5">
    <source>
        <dbReference type="ARBA" id="ARBA00023163"/>
    </source>
</evidence>
<keyword evidence="10" id="KW-1185">Reference proteome</keyword>
<evidence type="ECO:0000256" key="4">
    <source>
        <dbReference type="ARBA" id="ARBA00023015"/>
    </source>
</evidence>
<feature type="compositionally biased region" description="Basic and acidic residues" evidence="8">
    <location>
        <begin position="1336"/>
        <end position="1402"/>
    </location>
</feature>
<dbReference type="GO" id="GO:0000123">
    <property type="term" value="C:histone acetyltransferase complex"/>
    <property type="evidence" value="ECO:0007669"/>
    <property type="project" value="TreeGrafter"/>
</dbReference>
<feature type="compositionally biased region" description="Polar residues" evidence="8">
    <location>
        <begin position="917"/>
        <end position="938"/>
    </location>
</feature>
<evidence type="ECO:0000256" key="6">
    <source>
        <dbReference type="ARBA" id="ARBA00048017"/>
    </source>
</evidence>
<evidence type="ECO:0000313" key="10">
    <source>
        <dbReference type="Proteomes" id="UP000265691"/>
    </source>
</evidence>
<protein>
    <recommendedName>
        <fullName evidence="1">histone acetyltransferase</fullName>
        <ecNumber evidence="1">2.3.1.48</ecNumber>
    </recommendedName>
</protein>
<evidence type="ECO:0000256" key="3">
    <source>
        <dbReference type="ARBA" id="ARBA00022853"/>
    </source>
</evidence>
<dbReference type="GO" id="GO:0031490">
    <property type="term" value="F:chromatin DNA binding"/>
    <property type="evidence" value="ECO:0007669"/>
    <property type="project" value="TreeGrafter"/>
</dbReference>
<dbReference type="GO" id="GO:0005667">
    <property type="term" value="C:transcription regulator complex"/>
    <property type="evidence" value="ECO:0007669"/>
    <property type="project" value="TreeGrafter"/>
</dbReference>
<dbReference type="EC" id="2.3.1.48" evidence="1"/>
<feature type="compositionally biased region" description="Acidic residues" evidence="8">
    <location>
        <begin position="1011"/>
        <end position="1020"/>
    </location>
</feature>
<feature type="region of interest" description="Disordered" evidence="8">
    <location>
        <begin position="1316"/>
        <end position="1402"/>
    </location>
</feature>
<feature type="region of interest" description="Disordered" evidence="8">
    <location>
        <begin position="772"/>
        <end position="844"/>
    </location>
</feature>
<comment type="catalytic activity">
    <reaction evidence="6">
        <text>L-lysyl-[protein] + acetyl-CoA = N(6)-acetyl-L-lysyl-[protein] + CoA + H(+)</text>
        <dbReference type="Rhea" id="RHEA:45948"/>
        <dbReference type="Rhea" id="RHEA-COMP:9752"/>
        <dbReference type="Rhea" id="RHEA-COMP:10731"/>
        <dbReference type="ChEBI" id="CHEBI:15378"/>
        <dbReference type="ChEBI" id="CHEBI:29969"/>
        <dbReference type="ChEBI" id="CHEBI:57287"/>
        <dbReference type="ChEBI" id="CHEBI:57288"/>
        <dbReference type="ChEBI" id="CHEBI:61930"/>
        <dbReference type="EC" id="2.3.1.48"/>
    </reaction>
</comment>
<keyword evidence="3" id="KW-0156">Chromatin regulator</keyword>
<dbReference type="PANTHER" id="PTHR13808:SF1">
    <property type="entry name" value="HISTONE ACETYLTRANSFERASE"/>
    <property type="match status" value="1"/>
</dbReference>
<reference evidence="9 10" key="1">
    <citation type="submission" date="2017-08" db="EMBL/GenBank/DDBJ databases">
        <title>Reclassification of Bisgaard taxon 37 and 44.</title>
        <authorList>
            <person name="Christensen H."/>
        </authorList>
    </citation>
    <scope>NUCLEOTIDE SEQUENCE [LARGE SCALE GENOMIC DNA]</scope>
    <source>
        <strain evidence="9 10">B96_3</strain>
    </source>
</reference>
<dbReference type="RefSeq" id="WP_222987538.1">
    <property type="nucleotide sequence ID" value="NZ_NRHC01000076.1"/>
</dbReference>
<feature type="coiled-coil region" evidence="7">
    <location>
        <begin position="1195"/>
        <end position="1222"/>
    </location>
</feature>
<feature type="compositionally biased region" description="Low complexity" evidence="8">
    <location>
        <begin position="18"/>
        <end position="45"/>
    </location>
</feature>
<feature type="coiled-coil region" evidence="7">
    <location>
        <begin position="1417"/>
        <end position="1489"/>
    </location>
</feature>
<feature type="region of interest" description="Disordered" evidence="8">
    <location>
        <begin position="1066"/>
        <end position="1095"/>
    </location>
</feature>